<accession>A0ABX8GKG5</accession>
<keyword evidence="1" id="KW-0732">Signal</keyword>
<name>A0ABX8GKG5_9CELL</name>
<keyword evidence="3" id="KW-1185">Reference proteome</keyword>
<evidence type="ECO:0000256" key="1">
    <source>
        <dbReference type="SAM" id="SignalP"/>
    </source>
</evidence>
<dbReference type="EMBL" id="CP076023">
    <property type="protein sequence ID" value="QWC16599.1"/>
    <property type="molecule type" value="Genomic_DNA"/>
</dbReference>
<organism evidence="2 3">
    <name type="scientific">Cellulomonas dongxiuzhuiae</name>
    <dbReference type="NCBI Taxonomy" id="2819979"/>
    <lineage>
        <taxon>Bacteria</taxon>
        <taxon>Bacillati</taxon>
        <taxon>Actinomycetota</taxon>
        <taxon>Actinomycetes</taxon>
        <taxon>Micrococcales</taxon>
        <taxon>Cellulomonadaceae</taxon>
        <taxon>Cellulomonas</taxon>
    </lineage>
</organism>
<sequence>MPTSVHAPRRALLAFLALVLSLFGVAALSVSTAQPAHALCATPPLMGDWHNIDPGTRSVRQVTVGFHCGDQVLCDTDGNCTGGESYFTLRGYGACTPTACDWGSRRAQDMGDGWLRATYTYSWATKYLWVKTYGYYGSTYLRIYTWTDFTAADGRADYATDEWALK</sequence>
<proteinExistence type="predicted"/>
<feature type="signal peptide" evidence="1">
    <location>
        <begin position="1"/>
        <end position="38"/>
    </location>
</feature>
<dbReference type="Proteomes" id="UP000679335">
    <property type="component" value="Chromosome"/>
</dbReference>
<evidence type="ECO:0000313" key="2">
    <source>
        <dbReference type="EMBL" id="QWC16599.1"/>
    </source>
</evidence>
<evidence type="ECO:0008006" key="4">
    <source>
        <dbReference type="Google" id="ProtNLM"/>
    </source>
</evidence>
<dbReference type="RefSeq" id="WP_208197163.1">
    <property type="nucleotide sequence ID" value="NZ_CP076023.1"/>
</dbReference>
<protein>
    <recommendedName>
        <fullName evidence="4">Secreted protein</fullName>
    </recommendedName>
</protein>
<feature type="chain" id="PRO_5045423691" description="Secreted protein" evidence="1">
    <location>
        <begin position="39"/>
        <end position="166"/>
    </location>
</feature>
<gene>
    <name evidence="2" type="ORF">KKR89_02735</name>
</gene>
<evidence type="ECO:0000313" key="3">
    <source>
        <dbReference type="Proteomes" id="UP000679335"/>
    </source>
</evidence>
<reference evidence="2 3" key="1">
    <citation type="submission" date="2021-05" db="EMBL/GenBank/DDBJ databases">
        <title>Novel species in genus Cellulomonas.</title>
        <authorList>
            <person name="Zhang G."/>
        </authorList>
    </citation>
    <scope>NUCLEOTIDE SEQUENCE [LARGE SCALE GENOMIC DNA]</scope>
    <source>
        <strain evidence="3">zg-ZUI157</strain>
    </source>
</reference>